<evidence type="ECO:0000313" key="1">
    <source>
        <dbReference type="EMBL" id="VZO40425.1"/>
    </source>
</evidence>
<sequence length="240" mass="26187">MPRARVWADARSDRRAASARGADLPLLTRPLTTDSLVRLQRLVGNRSVTGLLKGGLDPSQVVQRCAQSESGAIVSSFDPSIRLSDDARTTGDGGALTVYLTGSSPFWHREVCLEWFDGVAGGGAHLAAHLTTPDLATRDTMSNIGKQIWSFLPGTEKMKSVVSRHDGSWDPNYRASRTGPDLRRTVRLDEAAKEIKRNLLLGEIGKSFDYDLFNMGVIGDQAKEKNCADWARDVAGEAYI</sequence>
<proteinExistence type="predicted"/>
<dbReference type="EMBL" id="CACRYJ010000070">
    <property type="protein sequence ID" value="VZO40425.1"/>
    <property type="molecule type" value="Genomic_DNA"/>
</dbReference>
<gene>
    <name evidence="1" type="ORF">HALOF300_05129</name>
</gene>
<dbReference type="AlphaFoldDB" id="A0A7M4DSI1"/>
<reference evidence="1 2" key="1">
    <citation type="submission" date="2019-11" db="EMBL/GenBank/DDBJ databases">
        <authorList>
            <person name="Criscuolo A."/>
        </authorList>
    </citation>
    <scope>NUCLEOTIDE SEQUENCE [LARGE SCALE GENOMIC DNA]</scope>
    <source>
        <strain evidence="1">CIP111667</strain>
    </source>
</reference>
<protein>
    <submittedName>
        <fullName evidence="1">Uncharacterized protein</fullName>
    </submittedName>
</protein>
<evidence type="ECO:0000313" key="2">
    <source>
        <dbReference type="Proteomes" id="UP000419743"/>
    </source>
</evidence>
<dbReference type="RefSeq" id="WP_156743694.1">
    <property type="nucleotide sequence ID" value="NZ_CACRYJ010000070.1"/>
</dbReference>
<name>A0A7M4DSI1_9MICO</name>
<dbReference type="Proteomes" id="UP000419743">
    <property type="component" value="Unassembled WGS sequence"/>
</dbReference>
<comment type="caution">
    <text evidence="1">The sequence shown here is derived from an EMBL/GenBank/DDBJ whole genome shotgun (WGS) entry which is preliminary data.</text>
</comment>
<accession>A0A7M4DSI1</accession>
<organism evidence="1 2">
    <name type="scientific">Occultella aeris</name>
    <dbReference type="NCBI Taxonomy" id="2761496"/>
    <lineage>
        <taxon>Bacteria</taxon>
        <taxon>Bacillati</taxon>
        <taxon>Actinomycetota</taxon>
        <taxon>Actinomycetes</taxon>
        <taxon>Micrococcales</taxon>
        <taxon>Ruaniaceae</taxon>
        <taxon>Occultella</taxon>
    </lineage>
</organism>
<keyword evidence="2" id="KW-1185">Reference proteome</keyword>